<name>A0A838L8N6_9SPHN</name>
<comment type="caution">
    <text evidence="1">The sequence shown here is derived from an EMBL/GenBank/DDBJ whole genome shotgun (WGS) entry which is preliminary data.</text>
</comment>
<sequence>MTDGRICPSEFSAEMVAHVRAVLMEKAGSRSVSREMTAALVAVLTIDMRMAGGTADTPTDDQIVQSAWALRKALDGKSAGFTLPHGTPVVVGRPGSLEIAGQTYVCRSQLQGLHPIQTVPRDAHGFNLSFLRGFIYSGASSSSAKNLGLPLPVQIGDRGMIRHLLDFPPHPELGGAILRCDLEDIDAARFCSAPGLSIERFAKTIVKSAQWVWRHRARIASRVEATRKAAQLGIAAARRAGASVVIAGICIDARSIGQSKEPTLNIDYHGLDEALRPGRLTDVVRGDEPVENLRLYRAPVVNACRRVLKSRLSIFEADGLIDDTAAAIVRGAPEGEAAVLHRLSRDLETVVRLPGTIGSAYFNLFWREGVIRAEPATAEGLTLWQGVTEHGRDDKRAEALLKVVRMSVGDDESAFGNTDIAGAEDRLLPSAGILLVNTASGIIWREPVNEEEFRSVWVEA</sequence>
<keyword evidence="2" id="KW-1185">Reference proteome</keyword>
<evidence type="ECO:0000313" key="1">
    <source>
        <dbReference type="EMBL" id="MBA2933888.1"/>
    </source>
</evidence>
<dbReference type="AlphaFoldDB" id="A0A838L8N6"/>
<gene>
    <name evidence="1" type="ORF">HZF05_07215</name>
</gene>
<dbReference type="RefSeq" id="WP_160363678.1">
    <property type="nucleotide sequence ID" value="NZ_JACEIB010000003.1"/>
</dbReference>
<accession>A0A838L8N6</accession>
<proteinExistence type="predicted"/>
<dbReference type="Proteomes" id="UP000570166">
    <property type="component" value="Unassembled WGS sequence"/>
</dbReference>
<reference evidence="1 2" key="1">
    <citation type="submission" date="2020-07" db="EMBL/GenBank/DDBJ databases">
        <authorList>
            <person name="Sun Q."/>
        </authorList>
    </citation>
    <scope>NUCLEOTIDE SEQUENCE [LARGE SCALE GENOMIC DNA]</scope>
    <source>
        <strain evidence="1 2">CGMCC 1.13654</strain>
    </source>
</reference>
<organism evidence="1 2">
    <name type="scientific">Sphingomonas chungangi</name>
    <dbReference type="NCBI Taxonomy" id="2683589"/>
    <lineage>
        <taxon>Bacteria</taxon>
        <taxon>Pseudomonadati</taxon>
        <taxon>Pseudomonadota</taxon>
        <taxon>Alphaproteobacteria</taxon>
        <taxon>Sphingomonadales</taxon>
        <taxon>Sphingomonadaceae</taxon>
        <taxon>Sphingomonas</taxon>
    </lineage>
</organism>
<protein>
    <submittedName>
        <fullName evidence="1">Uncharacterized protein</fullName>
    </submittedName>
</protein>
<evidence type="ECO:0000313" key="2">
    <source>
        <dbReference type="Proteomes" id="UP000570166"/>
    </source>
</evidence>
<dbReference type="EMBL" id="JACEIB010000003">
    <property type="protein sequence ID" value="MBA2933888.1"/>
    <property type="molecule type" value="Genomic_DNA"/>
</dbReference>